<keyword evidence="1" id="KW-0238">DNA-binding</keyword>
<gene>
    <name evidence="3" type="ORF">WDJ61_03450</name>
</gene>
<reference evidence="3 4" key="1">
    <citation type="submission" date="2024-02" db="EMBL/GenBank/DDBJ databases">
        <title>Seven novel Bacillus-like species.</title>
        <authorList>
            <person name="Liu G."/>
        </authorList>
    </citation>
    <scope>NUCLEOTIDE SEQUENCE [LARGE SCALE GENOMIC DNA]</scope>
    <source>
        <strain evidence="3 4">FJAT-52991</strain>
    </source>
</reference>
<dbReference type="PROSITE" id="PS50943">
    <property type="entry name" value="HTH_CROC1"/>
    <property type="match status" value="1"/>
</dbReference>
<organism evidence="3 4">
    <name type="scientific">Bacillus kandeliae</name>
    <dbReference type="NCBI Taxonomy" id="3129297"/>
    <lineage>
        <taxon>Bacteria</taxon>
        <taxon>Bacillati</taxon>
        <taxon>Bacillota</taxon>
        <taxon>Bacilli</taxon>
        <taxon>Bacillales</taxon>
        <taxon>Bacillaceae</taxon>
        <taxon>Bacillus</taxon>
    </lineage>
</organism>
<proteinExistence type="predicted"/>
<evidence type="ECO:0000313" key="3">
    <source>
        <dbReference type="EMBL" id="WXB93717.1"/>
    </source>
</evidence>
<accession>A0ABZ2N7L9</accession>
<dbReference type="CDD" id="cd02209">
    <property type="entry name" value="cupin_XRE_C"/>
    <property type="match status" value="1"/>
</dbReference>
<dbReference type="PANTHER" id="PTHR46797:SF2">
    <property type="entry name" value="TRANSCRIPTIONAL REGULATOR"/>
    <property type="match status" value="1"/>
</dbReference>
<evidence type="ECO:0000313" key="4">
    <source>
        <dbReference type="Proteomes" id="UP001387364"/>
    </source>
</evidence>
<dbReference type="InterPro" id="IPR014710">
    <property type="entry name" value="RmlC-like_jellyroll"/>
</dbReference>
<dbReference type="Proteomes" id="UP001387364">
    <property type="component" value="Chromosome"/>
</dbReference>
<dbReference type="Pfam" id="PF07883">
    <property type="entry name" value="Cupin_2"/>
    <property type="match status" value="1"/>
</dbReference>
<dbReference type="PANTHER" id="PTHR46797">
    <property type="entry name" value="HTH-TYPE TRANSCRIPTIONAL REGULATOR"/>
    <property type="match status" value="1"/>
</dbReference>
<dbReference type="InterPro" id="IPR001387">
    <property type="entry name" value="Cro/C1-type_HTH"/>
</dbReference>
<dbReference type="Pfam" id="PF01381">
    <property type="entry name" value="HTH_3"/>
    <property type="match status" value="1"/>
</dbReference>
<dbReference type="Gene3D" id="2.60.120.10">
    <property type="entry name" value="Jelly Rolls"/>
    <property type="match status" value="1"/>
</dbReference>
<dbReference type="EMBL" id="CP147404">
    <property type="protein sequence ID" value="WXB93717.1"/>
    <property type="molecule type" value="Genomic_DNA"/>
</dbReference>
<dbReference type="InterPro" id="IPR010982">
    <property type="entry name" value="Lambda_DNA-bd_dom_sf"/>
</dbReference>
<dbReference type="CDD" id="cd00093">
    <property type="entry name" value="HTH_XRE"/>
    <property type="match status" value="1"/>
</dbReference>
<dbReference type="RefSeq" id="WP_338753175.1">
    <property type="nucleotide sequence ID" value="NZ_CP147404.1"/>
</dbReference>
<dbReference type="InterPro" id="IPR011051">
    <property type="entry name" value="RmlC_Cupin_sf"/>
</dbReference>
<dbReference type="SUPFAM" id="SSF47413">
    <property type="entry name" value="lambda repressor-like DNA-binding domains"/>
    <property type="match status" value="1"/>
</dbReference>
<dbReference type="InterPro" id="IPR050807">
    <property type="entry name" value="TransReg_Diox_bact_type"/>
</dbReference>
<dbReference type="Gene3D" id="1.10.260.40">
    <property type="entry name" value="lambda repressor-like DNA-binding domains"/>
    <property type="match status" value="1"/>
</dbReference>
<evidence type="ECO:0000259" key="2">
    <source>
        <dbReference type="PROSITE" id="PS50943"/>
    </source>
</evidence>
<dbReference type="SUPFAM" id="SSF51182">
    <property type="entry name" value="RmlC-like cupins"/>
    <property type="match status" value="1"/>
</dbReference>
<name>A0ABZ2N7L9_9BACI</name>
<sequence>MDIGSKIRAVRKKKQMTIAQMCEETGLSKGFISNIENNHTSPSINTLQMIAGVLDVPLAYFFLEKKQHMRVIRKEARNKTIFKEKDMLIEHINFTGGLRMVQVELPPGGSNGEGHAHEGEEIHLVLEGTVLAEQGEDSFTLQAGDSFSWNASVPHLVKNIGDTPATILIAITTETDKQTEDII</sequence>
<dbReference type="SMART" id="SM00530">
    <property type="entry name" value="HTH_XRE"/>
    <property type="match status" value="1"/>
</dbReference>
<protein>
    <submittedName>
        <fullName evidence="3">Cupin domain-containing protein</fullName>
    </submittedName>
</protein>
<evidence type="ECO:0000256" key="1">
    <source>
        <dbReference type="ARBA" id="ARBA00023125"/>
    </source>
</evidence>
<feature type="domain" description="HTH cro/C1-type" evidence="2">
    <location>
        <begin position="7"/>
        <end position="61"/>
    </location>
</feature>
<dbReference type="InterPro" id="IPR013096">
    <property type="entry name" value="Cupin_2"/>
</dbReference>
<keyword evidence="4" id="KW-1185">Reference proteome</keyword>